<evidence type="ECO:0000256" key="7">
    <source>
        <dbReference type="PIRSR" id="PIRSR006487-1"/>
    </source>
</evidence>
<name>A0A0D6JC32_9HYPH</name>
<keyword evidence="11" id="KW-1185">Reference proteome</keyword>
<dbReference type="GO" id="GO:0006546">
    <property type="term" value="P:glycine catabolic process"/>
    <property type="evidence" value="ECO:0007669"/>
    <property type="project" value="InterPro"/>
</dbReference>
<dbReference type="PANTHER" id="PTHR43757">
    <property type="entry name" value="AMINOMETHYLTRANSFERASE"/>
    <property type="match status" value="1"/>
</dbReference>
<dbReference type="GO" id="GO:0004047">
    <property type="term" value="F:aminomethyltransferase activity"/>
    <property type="evidence" value="ECO:0007669"/>
    <property type="project" value="UniProtKB-EC"/>
</dbReference>
<protein>
    <recommendedName>
        <fullName evidence="2">aminomethyltransferase</fullName>
        <ecNumber evidence="2">2.1.2.10</ecNumber>
    </recommendedName>
    <alternativeName>
        <fullName evidence="5">Glycine cleavage system T protein</fullName>
    </alternativeName>
</protein>
<dbReference type="PIRSF" id="PIRSF006487">
    <property type="entry name" value="GcvT"/>
    <property type="match status" value="1"/>
</dbReference>
<gene>
    <name evidence="10" type="primary">gcvT</name>
    <name evidence="10" type="ORF">YBN1229_v1_1023</name>
</gene>
<dbReference type="GO" id="GO:0032259">
    <property type="term" value="P:methylation"/>
    <property type="evidence" value="ECO:0007669"/>
    <property type="project" value="UniProtKB-KW"/>
</dbReference>
<dbReference type="Pfam" id="PF01571">
    <property type="entry name" value="GCV_T"/>
    <property type="match status" value="1"/>
</dbReference>
<dbReference type="GO" id="GO:0008483">
    <property type="term" value="F:transaminase activity"/>
    <property type="evidence" value="ECO:0007669"/>
    <property type="project" value="UniProtKB-KW"/>
</dbReference>
<evidence type="ECO:0000256" key="3">
    <source>
        <dbReference type="ARBA" id="ARBA00022576"/>
    </source>
</evidence>
<evidence type="ECO:0000259" key="8">
    <source>
        <dbReference type="Pfam" id="PF01571"/>
    </source>
</evidence>
<dbReference type="InterPro" id="IPR006223">
    <property type="entry name" value="GcvT"/>
</dbReference>
<feature type="domain" description="Aminomethyltransferase C-terminal" evidence="9">
    <location>
        <begin position="296"/>
        <end position="377"/>
    </location>
</feature>
<dbReference type="Gene3D" id="3.30.70.1400">
    <property type="entry name" value="Aminomethyltransferase beta-barrel domains"/>
    <property type="match status" value="1"/>
</dbReference>
<dbReference type="GO" id="GO:0008168">
    <property type="term" value="F:methyltransferase activity"/>
    <property type="evidence" value="ECO:0007669"/>
    <property type="project" value="UniProtKB-KW"/>
</dbReference>
<dbReference type="SUPFAM" id="SSF103025">
    <property type="entry name" value="Folate-binding domain"/>
    <property type="match status" value="1"/>
</dbReference>
<accession>A0A0D6JC32</accession>
<dbReference type="SUPFAM" id="SSF101790">
    <property type="entry name" value="Aminomethyltransferase beta-barrel domain"/>
    <property type="match status" value="1"/>
</dbReference>
<dbReference type="NCBIfam" id="TIGR00528">
    <property type="entry name" value="gcvT"/>
    <property type="match status" value="1"/>
</dbReference>
<dbReference type="Pfam" id="PF08669">
    <property type="entry name" value="GCV_T_C"/>
    <property type="match status" value="1"/>
</dbReference>
<keyword evidence="4 10" id="KW-0808">Transferase</keyword>
<reference evidence="11" key="1">
    <citation type="submission" date="2015-02" db="EMBL/GenBank/DDBJ databases">
        <authorList>
            <person name="Chooi Y.-H."/>
        </authorList>
    </citation>
    <scope>NUCLEOTIDE SEQUENCE [LARGE SCALE GENOMIC DNA]</scope>
    <source>
        <strain evidence="11">strain Y</strain>
    </source>
</reference>
<evidence type="ECO:0000256" key="6">
    <source>
        <dbReference type="ARBA" id="ARBA00047665"/>
    </source>
</evidence>
<dbReference type="EMBL" id="LN829119">
    <property type="protein sequence ID" value="CPR16918.1"/>
    <property type="molecule type" value="Genomic_DNA"/>
</dbReference>
<dbReference type="Gene3D" id="2.40.30.110">
    <property type="entry name" value="Aminomethyltransferase beta-barrel domains"/>
    <property type="match status" value="1"/>
</dbReference>
<dbReference type="InterPro" id="IPR006222">
    <property type="entry name" value="GCVT_N"/>
</dbReference>
<evidence type="ECO:0000256" key="5">
    <source>
        <dbReference type="ARBA" id="ARBA00031395"/>
    </source>
</evidence>
<dbReference type="PANTHER" id="PTHR43757:SF2">
    <property type="entry name" value="AMINOMETHYLTRANSFERASE, MITOCHONDRIAL"/>
    <property type="match status" value="1"/>
</dbReference>
<dbReference type="OrthoDB" id="9774591at2"/>
<evidence type="ECO:0000256" key="1">
    <source>
        <dbReference type="ARBA" id="ARBA00008609"/>
    </source>
</evidence>
<dbReference type="InterPro" id="IPR028896">
    <property type="entry name" value="GcvT/YgfZ/DmdA"/>
</dbReference>
<evidence type="ECO:0000313" key="11">
    <source>
        <dbReference type="Proteomes" id="UP000033187"/>
    </source>
</evidence>
<dbReference type="RefSeq" id="WP_046477073.1">
    <property type="nucleotide sequence ID" value="NZ_LN829118.1"/>
</dbReference>
<dbReference type="Proteomes" id="UP000033187">
    <property type="component" value="Chromosome 1"/>
</dbReference>
<dbReference type="KEGG" id="fil:BN1229_v1_1019"/>
<keyword evidence="10" id="KW-0489">Methyltransferase</keyword>
<dbReference type="EC" id="2.1.2.10" evidence="2"/>
<evidence type="ECO:0000313" key="10">
    <source>
        <dbReference type="EMBL" id="CPR16918.1"/>
    </source>
</evidence>
<dbReference type="InterPro" id="IPR013977">
    <property type="entry name" value="GcvT_C"/>
</dbReference>
<comment type="catalytic activity">
    <reaction evidence="6">
        <text>N(6)-[(R)-S(8)-aminomethyldihydrolipoyl]-L-lysyl-[protein] + (6S)-5,6,7,8-tetrahydrofolate = N(6)-[(R)-dihydrolipoyl]-L-lysyl-[protein] + (6R)-5,10-methylene-5,6,7,8-tetrahydrofolate + NH4(+)</text>
        <dbReference type="Rhea" id="RHEA:16945"/>
        <dbReference type="Rhea" id="RHEA-COMP:10475"/>
        <dbReference type="Rhea" id="RHEA-COMP:10492"/>
        <dbReference type="ChEBI" id="CHEBI:15636"/>
        <dbReference type="ChEBI" id="CHEBI:28938"/>
        <dbReference type="ChEBI" id="CHEBI:57453"/>
        <dbReference type="ChEBI" id="CHEBI:83100"/>
        <dbReference type="ChEBI" id="CHEBI:83143"/>
        <dbReference type="EC" id="2.1.2.10"/>
    </reaction>
</comment>
<dbReference type="InterPro" id="IPR029043">
    <property type="entry name" value="GcvT/YgfZ_C"/>
</dbReference>
<sequence>MSDDSVETEELKITPLYDLHVELGGHMAEFAGYDMPLHFGDGLLKEHLHTRTQAGLFDISHMGQIRIRPKSGHMADVAEALERLVPADIAGLSVGQMRYCLFTNSRGRILDDFLVIHGGDHFLLVTNSGRKSADEAYLQQHISDECSIEPLDRGLIALQGPEAEVALSDVAPRCAELRFREAAEFEILGASCVVSRSGYTGEDGFEISVPADRAREIAEALLEHEAVAPIGLGARNSLRLEAGLCLYGCDIDETTTPVEAGLSWAIAKCRRPGGTRPAGFPGSDVILQQLENGTGRRRVGLRPLGRTPLRTGALLVAEEEDELAVGNVTSGGFGPSLGGAPISMAYVDASFAVPGAGVVAEVRGQFLPAMVVELPFVAPHYRRGNGNSLRSK</sequence>
<organism evidence="10 11">
    <name type="scientific">Candidatus Filomicrobium marinum</name>
    <dbReference type="NCBI Taxonomy" id="1608628"/>
    <lineage>
        <taxon>Bacteria</taxon>
        <taxon>Pseudomonadati</taxon>
        <taxon>Pseudomonadota</taxon>
        <taxon>Alphaproteobacteria</taxon>
        <taxon>Hyphomicrobiales</taxon>
        <taxon>Hyphomicrobiaceae</taxon>
        <taxon>Filomicrobium</taxon>
    </lineage>
</organism>
<evidence type="ECO:0000259" key="9">
    <source>
        <dbReference type="Pfam" id="PF08669"/>
    </source>
</evidence>
<dbReference type="AlphaFoldDB" id="A0A0D6JC32"/>
<dbReference type="NCBIfam" id="NF010093">
    <property type="entry name" value="PRK13579.1"/>
    <property type="match status" value="1"/>
</dbReference>
<dbReference type="Gene3D" id="3.30.1360.120">
    <property type="entry name" value="Probable tRNA modification gtpase trme, domain 1"/>
    <property type="match status" value="1"/>
</dbReference>
<dbReference type="NCBIfam" id="NF001567">
    <property type="entry name" value="PRK00389.1"/>
    <property type="match status" value="1"/>
</dbReference>
<comment type="similarity">
    <text evidence="1">Belongs to the GcvT family.</text>
</comment>
<dbReference type="KEGG" id="fiy:BN1229_v1_1023"/>
<evidence type="ECO:0000256" key="4">
    <source>
        <dbReference type="ARBA" id="ARBA00022679"/>
    </source>
</evidence>
<dbReference type="Gene3D" id="4.10.1250.10">
    <property type="entry name" value="Aminomethyltransferase fragment"/>
    <property type="match status" value="1"/>
</dbReference>
<evidence type="ECO:0000256" key="2">
    <source>
        <dbReference type="ARBA" id="ARBA00012616"/>
    </source>
</evidence>
<feature type="binding site" evidence="7">
    <location>
        <position position="206"/>
    </location>
    <ligand>
        <name>substrate</name>
    </ligand>
</feature>
<dbReference type="GO" id="GO:0005960">
    <property type="term" value="C:glycine cleavage complex"/>
    <property type="evidence" value="ECO:0007669"/>
    <property type="project" value="InterPro"/>
</dbReference>
<proteinExistence type="inferred from homology"/>
<dbReference type="InterPro" id="IPR027266">
    <property type="entry name" value="TrmE/GcvT-like"/>
</dbReference>
<keyword evidence="3" id="KW-0032">Aminotransferase</keyword>
<feature type="domain" description="GCVT N-terminal" evidence="8">
    <location>
        <begin position="16"/>
        <end position="268"/>
    </location>
</feature>